<dbReference type="PANTHER" id="PTHR43157:SF31">
    <property type="entry name" value="PHOSPHATIDYLINOSITOL-GLYCAN BIOSYNTHESIS CLASS F PROTEIN"/>
    <property type="match status" value="1"/>
</dbReference>
<dbReference type="GO" id="GO:0016491">
    <property type="term" value="F:oxidoreductase activity"/>
    <property type="evidence" value="ECO:0007669"/>
    <property type="project" value="UniProtKB-KW"/>
</dbReference>
<organism evidence="2 3">
    <name type="scientific">Spongiactinospora rosea</name>
    <dbReference type="NCBI Taxonomy" id="2248750"/>
    <lineage>
        <taxon>Bacteria</taxon>
        <taxon>Bacillati</taxon>
        <taxon>Actinomycetota</taxon>
        <taxon>Actinomycetes</taxon>
        <taxon>Streptosporangiales</taxon>
        <taxon>Streptosporangiaceae</taxon>
        <taxon>Spongiactinospora</taxon>
    </lineage>
</organism>
<dbReference type="InterPro" id="IPR002347">
    <property type="entry name" value="SDR_fam"/>
</dbReference>
<proteinExistence type="predicted"/>
<name>A0A366LW45_9ACTN</name>
<dbReference type="Gene3D" id="3.40.50.720">
    <property type="entry name" value="NAD(P)-binding Rossmann-like Domain"/>
    <property type="match status" value="1"/>
</dbReference>
<dbReference type="SUPFAM" id="SSF51735">
    <property type="entry name" value="NAD(P)-binding Rossmann-fold domains"/>
    <property type="match status" value="1"/>
</dbReference>
<dbReference type="PRINTS" id="PR00081">
    <property type="entry name" value="GDHRDH"/>
</dbReference>
<keyword evidence="1" id="KW-0560">Oxidoreductase</keyword>
<gene>
    <name evidence="2" type="ORF">DP939_24595</name>
</gene>
<dbReference type="OrthoDB" id="3237043at2"/>
<comment type="caution">
    <text evidence="2">The sequence shown here is derived from an EMBL/GenBank/DDBJ whole genome shotgun (WGS) entry which is preliminary data.</text>
</comment>
<reference evidence="2 3" key="1">
    <citation type="submission" date="2018-06" db="EMBL/GenBank/DDBJ databases">
        <title>Sphaerisporangium craniellae sp. nov., isolated from a marine sponge in the South China Sea.</title>
        <authorList>
            <person name="Li L."/>
        </authorList>
    </citation>
    <scope>NUCLEOTIDE SEQUENCE [LARGE SCALE GENOMIC DNA]</scope>
    <source>
        <strain evidence="2 3">LHW63015</strain>
    </source>
</reference>
<dbReference type="Pfam" id="PF00106">
    <property type="entry name" value="adh_short"/>
    <property type="match status" value="1"/>
</dbReference>
<dbReference type="EMBL" id="QMEY01000011">
    <property type="protein sequence ID" value="RBQ17544.1"/>
    <property type="molecule type" value="Genomic_DNA"/>
</dbReference>
<sequence>MDLSEKTVLITGSTGGIGGETARGLARLGLRVLLVGRDRDRALRAAARITADTGNERVEAFSADVTRLADLRRLAEQVAERHDALHVLINNVGTAGERRELTPDGVETMFAAHVLAPFTLTHLLLPLLRAGAPARVVNVTGGIPGGPIDLANLQAERRLLGWTFSHYNHTKTIQMAMSHRFAELVGGTGVAVNVVYPGHGYTPMNRAMRIRSFPYVYRPVAPLVKLLAPIFMADLTKPARSGIRMATDPALEGVTGAYFGQDGRRRPWPPSVLDERVRDRVWSLCEELSTRPLGHLSY</sequence>
<protein>
    <submittedName>
        <fullName evidence="2">Short-chain dehydrogenase</fullName>
    </submittedName>
</protein>
<keyword evidence="3" id="KW-1185">Reference proteome</keyword>
<dbReference type="AlphaFoldDB" id="A0A366LW45"/>
<dbReference type="InterPro" id="IPR036291">
    <property type="entry name" value="NAD(P)-bd_dom_sf"/>
</dbReference>
<dbReference type="RefSeq" id="WP_113983110.1">
    <property type="nucleotide sequence ID" value="NZ_QMEY01000011.1"/>
</dbReference>
<evidence type="ECO:0000313" key="2">
    <source>
        <dbReference type="EMBL" id="RBQ17544.1"/>
    </source>
</evidence>
<accession>A0A366LW45</accession>
<dbReference type="Proteomes" id="UP000253303">
    <property type="component" value="Unassembled WGS sequence"/>
</dbReference>
<evidence type="ECO:0000313" key="3">
    <source>
        <dbReference type="Proteomes" id="UP000253303"/>
    </source>
</evidence>
<dbReference type="PANTHER" id="PTHR43157">
    <property type="entry name" value="PHOSPHATIDYLINOSITOL-GLYCAN BIOSYNTHESIS CLASS F PROTEIN-RELATED"/>
    <property type="match status" value="1"/>
</dbReference>
<evidence type="ECO:0000256" key="1">
    <source>
        <dbReference type="ARBA" id="ARBA00023002"/>
    </source>
</evidence>